<dbReference type="EMBL" id="CP054393">
    <property type="protein sequence ID" value="QTX02646.1"/>
    <property type="molecule type" value="Genomic_DNA"/>
</dbReference>
<evidence type="ECO:0000313" key="2">
    <source>
        <dbReference type="Proteomes" id="UP000672038"/>
    </source>
</evidence>
<reference evidence="1" key="1">
    <citation type="submission" date="2020-06" db="EMBL/GenBank/DDBJ databases">
        <title>Complete genome sequence of Candidatus Phytoplasma luffae NCHU2019.</title>
        <authorList>
            <person name="Cho S.-T."/>
            <person name="Tan C.-M."/>
            <person name="Li J.-R."/>
            <person name="Chien Y.-Y."/>
            <person name="Chiu Y.-C."/>
            <person name="Yang J.-Y."/>
            <person name="Kuo C.-H."/>
        </authorList>
    </citation>
    <scope>NUCLEOTIDE SEQUENCE</scope>
    <source>
        <strain evidence="1">NCHU2019</strain>
    </source>
</reference>
<dbReference type="Proteomes" id="UP000672038">
    <property type="component" value="Chromosome"/>
</dbReference>
<keyword evidence="2" id="KW-1185">Reference proteome</keyword>
<dbReference type="AlphaFoldDB" id="A0A975INA7"/>
<evidence type="ECO:0000313" key="1">
    <source>
        <dbReference type="EMBL" id="QTX02646.1"/>
    </source>
</evidence>
<dbReference type="KEGG" id="pluf:LFWB_0760"/>
<organism evidence="1 2">
    <name type="scientific">Loofah witches'-broom phytoplasma</name>
    <dbReference type="NCBI Taxonomy" id="35773"/>
    <lineage>
        <taxon>Bacteria</taxon>
        <taxon>Bacillati</taxon>
        <taxon>Mycoplasmatota</taxon>
        <taxon>Mollicutes</taxon>
        <taxon>Acholeplasmatales</taxon>
        <taxon>Acholeplasmataceae</taxon>
        <taxon>Candidatus Phytoplasma</taxon>
        <taxon>16SrVIII (Loofah witches'-broom group)</taxon>
    </lineage>
</organism>
<name>A0A975INA7_LOWBP</name>
<gene>
    <name evidence="1" type="ORF">LFWB_0760</name>
</gene>
<protein>
    <submittedName>
        <fullName evidence="1">Uncharacterized protein</fullName>
    </submittedName>
</protein>
<accession>A0A975INA7</accession>
<proteinExistence type="predicted"/>
<sequence>MKNKVLKQTIIKEWQIEIQKFTGNAPIAMKNLEMVYNI</sequence>